<evidence type="ECO:0000256" key="1">
    <source>
        <dbReference type="SAM" id="MobiDB-lite"/>
    </source>
</evidence>
<name>A0A3P3ZNY7_9ZZZZ</name>
<accession>A0A3P3ZNY7</accession>
<evidence type="ECO:0000313" key="2">
    <source>
        <dbReference type="EMBL" id="VAY88583.1"/>
    </source>
</evidence>
<dbReference type="AlphaFoldDB" id="A0A3P3ZNY7"/>
<feature type="compositionally biased region" description="Basic and acidic residues" evidence="1">
    <location>
        <begin position="1"/>
        <end position="19"/>
    </location>
</feature>
<feature type="region of interest" description="Disordered" evidence="1">
    <location>
        <begin position="1"/>
        <end position="27"/>
    </location>
</feature>
<sequence>MLHAENEHPTGFVDSERHFPGIMALKP</sequence>
<gene>
    <name evidence="2" type="ORF">CARN8_330008</name>
</gene>
<organism evidence="2">
    <name type="scientific">mine drainage metagenome</name>
    <dbReference type="NCBI Taxonomy" id="410659"/>
    <lineage>
        <taxon>unclassified sequences</taxon>
        <taxon>metagenomes</taxon>
        <taxon>ecological metagenomes</taxon>
    </lineage>
</organism>
<protein>
    <submittedName>
        <fullName evidence="2">Uncharacterized protein</fullName>
    </submittedName>
</protein>
<proteinExistence type="predicted"/>
<dbReference type="EMBL" id="UOYP01000257">
    <property type="protein sequence ID" value="VAY88583.1"/>
    <property type="molecule type" value="Genomic_DNA"/>
</dbReference>
<reference evidence="2" key="1">
    <citation type="submission" date="2018-10" db="EMBL/GenBank/DDBJ databases">
        <authorList>
            <person name="Plewniak F."/>
        </authorList>
    </citation>
    <scope>NUCLEOTIDE SEQUENCE</scope>
</reference>